<dbReference type="Gene3D" id="3.30.420.10">
    <property type="entry name" value="Ribonuclease H-like superfamily/Ribonuclease H"/>
    <property type="match status" value="1"/>
</dbReference>
<dbReference type="EMBL" id="ASHM01018429">
    <property type="protein sequence ID" value="PNY00018.1"/>
    <property type="molecule type" value="Genomic_DNA"/>
</dbReference>
<dbReference type="InterPro" id="IPR044730">
    <property type="entry name" value="RNase_H-like_dom_plant"/>
</dbReference>
<dbReference type="PANTHER" id="PTHR47723">
    <property type="entry name" value="OS05G0353850 PROTEIN"/>
    <property type="match status" value="1"/>
</dbReference>
<dbReference type="InterPro" id="IPR002156">
    <property type="entry name" value="RNaseH_domain"/>
</dbReference>
<dbReference type="InterPro" id="IPR012337">
    <property type="entry name" value="RNaseH-like_sf"/>
</dbReference>
<reference evidence="2 3" key="2">
    <citation type="journal article" date="2017" name="Front. Plant Sci.">
        <title>Gene Classification and Mining of Molecular Markers Useful in Red Clover (Trifolium pratense) Breeding.</title>
        <authorList>
            <person name="Istvanek J."/>
            <person name="Dluhosova J."/>
            <person name="Dluhos P."/>
            <person name="Patkova L."/>
            <person name="Nedelnik J."/>
            <person name="Repkova J."/>
        </authorList>
    </citation>
    <scope>NUCLEOTIDE SEQUENCE [LARGE SCALE GENOMIC DNA]</scope>
    <source>
        <strain evidence="3">cv. Tatra</strain>
        <tissue evidence="2">Young leaves</tissue>
    </source>
</reference>
<dbReference type="GO" id="GO:0003676">
    <property type="term" value="F:nucleic acid binding"/>
    <property type="evidence" value="ECO:0007669"/>
    <property type="project" value="InterPro"/>
</dbReference>
<organism evidence="2 3">
    <name type="scientific">Trifolium pratense</name>
    <name type="common">Red clover</name>
    <dbReference type="NCBI Taxonomy" id="57577"/>
    <lineage>
        <taxon>Eukaryota</taxon>
        <taxon>Viridiplantae</taxon>
        <taxon>Streptophyta</taxon>
        <taxon>Embryophyta</taxon>
        <taxon>Tracheophyta</taxon>
        <taxon>Spermatophyta</taxon>
        <taxon>Magnoliopsida</taxon>
        <taxon>eudicotyledons</taxon>
        <taxon>Gunneridae</taxon>
        <taxon>Pentapetalae</taxon>
        <taxon>rosids</taxon>
        <taxon>fabids</taxon>
        <taxon>Fabales</taxon>
        <taxon>Fabaceae</taxon>
        <taxon>Papilionoideae</taxon>
        <taxon>50 kb inversion clade</taxon>
        <taxon>NPAAA clade</taxon>
        <taxon>Hologalegina</taxon>
        <taxon>IRL clade</taxon>
        <taxon>Trifolieae</taxon>
        <taxon>Trifolium</taxon>
    </lineage>
</organism>
<dbReference type="InterPro" id="IPR053151">
    <property type="entry name" value="RNase_H-like"/>
</dbReference>
<name>A0A2K3NAE6_TRIPR</name>
<dbReference type="GO" id="GO:0004523">
    <property type="term" value="F:RNA-DNA hybrid ribonuclease activity"/>
    <property type="evidence" value="ECO:0007669"/>
    <property type="project" value="InterPro"/>
</dbReference>
<reference evidence="2 3" key="1">
    <citation type="journal article" date="2014" name="Am. J. Bot.">
        <title>Genome assembly and annotation for red clover (Trifolium pratense; Fabaceae).</title>
        <authorList>
            <person name="Istvanek J."/>
            <person name="Jaros M."/>
            <person name="Krenek A."/>
            <person name="Repkova J."/>
        </authorList>
    </citation>
    <scope>NUCLEOTIDE SEQUENCE [LARGE SCALE GENOMIC DNA]</scope>
    <source>
        <strain evidence="3">cv. Tatra</strain>
        <tissue evidence="2">Young leaves</tissue>
    </source>
</reference>
<dbReference type="PROSITE" id="PS50879">
    <property type="entry name" value="RNASE_H_1"/>
    <property type="match status" value="1"/>
</dbReference>
<dbReference type="InterPro" id="IPR036397">
    <property type="entry name" value="RNaseH_sf"/>
</dbReference>
<protein>
    <submittedName>
        <fullName evidence="2">Ribonuclease H</fullName>
    </submittedName>
</protein>
<gene>
    <name evidence="2" type="ORF">L195_g023291</name>
</gene>
<dbReference type="PANTHER" id="PTHR47723:SF13">
    <property type="entry name" value="PUTATIVE-RELATED"/>
    <property type="match status" value="1"/>
</dbReference>
<feature type="non-terminal residue" evidence="2">
    <location>
        <position position="136"/>
    </location>
</feature>
<evidence type="ECO:0000313" key="3">
    <source>
        <dbReference type="Proteomes" id="UP000236291"/>
    </source>
</evidence>
<evidence type="ECO:0000313" key="2">
    <source>
        <dbReference type="EMBL" id="PNY00018.1"/>
    </source>
</evidence>
<sequence>MCGLQLVTIFGFGEINLSLTLISLDHYIRLDNWICINTDGALQNGVVGSGGVIRDQFGKWIVDFAKKVGHASAYIAEFWGAYEGLKLARSRGFMRIDLRIDSLVVVQSLKGEQVEKLIALQMLWLRGNAHWRNHGR</sequence>
<feature type="domain" description="RNase H type-1" evidence="1">
    <location>
        <begin position="30"/>
        <end position="136"/>
    </location>
</feature>
<comment type="caution">
    <text evidence="2">The sequence shown here is derived from an EMBL/GenBank/DDBJ whole genome shotgun (WGS) entry which is preliminary data.</text>
</comment>
<proteinExistence type="predicted"/>
<evidence type="ECO:0000259" key="1">
    <source>
        <dbReference type="PROSITE" id="PS50879"/>
    </source>
</evidence>
<dbReference type="SUPFAM" id="SSF53098">
    <property type="entry name" value="Ribonuclease H-like"/>
    <property type="match status" value="1"/>
</dbReference>
<accession>A0A2K3NAE6</accession>
<dbReference type="Pfam" id="PF13456">
    <property type="entry name" value="RVT_3"/>
    <property type="match status" value="1"/>
</dbReference>
<dbReference type="CDD" id="cd06222">
    <property type="entry name" value="RNase_H_like"/>
    <property type="match status" value="1"/>
</dbReference>
<dbReference type="Proteomes" id="UP000236291">
    <property type="component" value="Unassembled WGS sequence"/>
</dbReference>
<dbReference type="AlphaFoldDB" id="A0A2K3NAE6"/>